<keyword evidence="11" id="KW-0732">Signal</keyword>
<dbReference type="SUPFAM" id="SSF52025">
    <property type="entry name" value="PA domain"/>
    <property type="match status" value="1"/>
</dbReference>
<name>A0A1E3QB44_LIPST</name>
<keyword evidence="7 10" id="KW-0472">Membrane</keyword>
<feature type="compositionally biased region" description="Low complexity" evidence="9">
    <location>
        <begin position="437"/>
        <end position="449"/>
    </location>
</feature>
<dbReference type="PANTHER" id="PTHR45931:SF3">
    <property type="entry name" value="RING ZINC FINGER-CONTAINING PROTEIN"/>
    <property type="match status" value="1"/>
</dbReference>
<feature type="region of interest" description="Disordered" evidence="9">
    <location>
        <begin position="61"/>
        <end position="83"/>
    </location>
</feature>
<evidence type="ECO:0000256" key="1">
    <source>
        <dbReference type="ARBA" id="ARBA00004370"/>
    </source>
</evidence>
<evidence type="ECO:0000256" key="10">
    <source>
        <dbReference type="SAM" id="Phobius"/>
    </source>
</evidence>
<feature type="compositionally biased region" description="Polar residues" evidence="9">
    <location>
        <begin position="383"/>
        <end position="394"/>
    </location>
</feature>
<evidence type="ECO:0000256" key="5">
    <source>
        <dbReference type="ARBA" id="ARBA00022833"/>
    </source>
</evidence>
<dbReference type="PANTHER" id="PTHR45931">
    <property type="entry name" value="SI:CH211-59O9.10"/>
    <property type="match status" value="1"/>
</dbReference>
<dbReference type="GO" id="GO:0006511">
    <property type="term" value="P:ubiquitin-dependent protein catabolic process"/>
    <property type="evidence" value="ECO:0007669"/>
    <property type="project" value="TreeGrafter"/>
</dbReference>
<feature type="region of interest" description="Disordered" evidence="9">
    <location>
        <begin position="383"/>
        <end position="449"/>
    </location>
</feature>
<feature type="transmembrane region" description="Helical" evidence="10">
    <location>
        <begin position="200"/>
        <end position="220"/>
    </location>
</feature>
<evidence type="ECO:0000256" key="11">
    <source>
        <dbReference type="SAM" id="SignalP"/>
    </source>
</evidence>
<gene>
    <name evidence="13" type="ORF">LIPSTDRAFT_1638</name>
</gene>
<dbReference type="GO" id="GO:0061630">
    <property type="term" value="F:ubiquitin protein ligase activity"/>
    <property type="evidence" value="ECO:0007669"/>
    <property type="project" value="TreeGrafter"/>
</dbReference>
<dbReference type="InterPro" id="IPR003137">
    <property type="entry name" value="PA_domain"/>
</dbReference>
<dbReference type="FunFam" id="3.30.40.10:FF:000364">
    <property type="entry name" value="Protease-associated PA domain protein"/>
    <property type="match status" value="1"/>
</dbReference>
<dbReference type="OrthoDB" id="8062037at2759"/>
<keyword evidence="4 8" id="KW-0863">Zinc-finger</keyword>
<keyword evidence="2 10" id="KW-0812">Transmembrane</keyword>
<feature type="region of interest" description="Disordered" evidence="9">
    <location>
        <begin position="319"/>
        <end position="358"/>
    </location>
</feature>
<evidence type="ECO:0000259" key="12">
    <source>
        <dbReference type="PROSITE" id="PS50089"/>
    </source>
</evidence>
<evidence type="ECO:0000256" key="7">
    <source>
        <dbReference type="ARBA" id="ARBA00023136"/>
    </source>
</evidence>
<keyword evidence="6 10" id="KW-1133">Transmembrane helix</keyword>
<evidence type="ECO:0000256" key="9">
    <source>
        <dbReference type="SAM" id="MobiDB-lite"/>
    </source>
</evidence>
<dbReference type="PROSITE" id="PS50089">
    <property type="entry name" value="ZF_RING_2"/>
    <property type="match status" value="1"/>
</dbReference>
<evidence type="ECO:0000256" key="6">
    <source>
        <dbReference type="ARBA" id="ARBA00022989"/>
    </source>
</evidence>
<feature type="compositionally biased region" description="Polar residues" evidence="9">
    <location>
        <begin position="411"/>
        <end position="420"/>
    </location>
</feature>
<keyword evidence="3" id="KW-0479">Metal-binding</keyword>
<dbReference type="GO" id="GO:0008270">
    <property type="term" value="F:zinc ion binding"/>
    <property type="evidence" value="ECO:0007669"/>
    <property type="project" value="UniProtKB-KW"/>
</dbReference>
<evidence type="ECO:0000256" key="4">
    <source>
        <dbReference type="ARBA" id="ARBA00022771"/>
    </source>
</evidence>
<sequence>MSARGFLLSAVFMVGLLFIYATLPTSNPSPSLVPFSAMITSPQTNVTFPARPAAFGPSLPSLLRDDGSNSDDEGDSDGTAPPAAFSGPLYVLESHGCLSRSSDSFIEAAPDLRDKIALVLRGECSFYEKVLNLQSWGAAAVIVGDIEGARGLLTMSAKGDTHKIRIPSFFVSHSSYVQLALLDTVSIIPSQPPSPVLDTLLFLLVSPLLSLSLIYALLIFHRRYKRMRDRAPKAFVENLPTRIWGTETNNTNGREKLWGSAAECVICLEDYVPGHSRVMQLPCGHEFHSTCITPWLTLRKRTCPICKRDVTNANEQLPLLTPIPEAGDPDLEESRQQHLQQQQIAELQTGSSSSSTHRHNLIELNDGDEIDDLYDSSTSVRLENMTPSGEQSSFMLDEPEAASSSIASALCPSTPSSPTVESAPVVVIESPTEETEASASSSSSSPSSS</sequence>
<feature type="signal peptide" evidence="11">
    <location>
        <begin position="1"/>
        <end position="21"/>
    </location>
</feature>
<evidence type="ECO:0000256" key="3">
    <source>
        <dbReference type="ARBA" id="ARBA00022723"/>
    </source>
</evidence>
<dbReference type="InterPro" id="IPR001841">
    <property type="entry name" value="Znf_RING"/>
</dbReference>
<dbReference type="Proteomes" id="UP000094385">
    <property type="component" value="Unassembled WGS sequence"/>
</dbReference>
<evidence type="ECO:0000256" key="2">
    <source>
        <dbReference type="ARBA" id="ARBA00022692"/>
    </source>
</evidence>
<dbReference type="Gene3D" id="3.50.30.30">
    <property type="match status" value="1"/>
</dbReference>
<feature type="domain" description="RING-type" evidence="12">
    <location>
        <begin position="264"/>
        <end position="307"/>
    </location>
</feature>
<feature type="compositionally biased region" description="Low complexity" evidence="9">
    <location>
        <begin position="337"/>
        <end position="348"/>
    </location>
</feature>
<accession>A0A1E3QB44</accession>
<comment type="subcellular location">
    <subcellularLocation>
        <location evidence="1">Membrane</location>
    </subcellularLocation>
</comment>
<dbReference type="Pfam" id="PF02225">
    <property type="entry name" value="PA"/>
    <property type="match status" value="1"/>
</dbReference>
<dbReference type="InterPro" id="IPR013083">
    <property type="entry name" value="Znf_RING/FYVE/PHD"/>
</dbReference>
<evidence type="ECO:0000313" key="14">
    <source>
        <dbReference type="Proteomes" id="UP000094385"/>
    </source>
</evidence>
<keyword evidence="5" id="KW-0862">Zinc</keyword>
<feature type="chain" id="PRO_5009134150" description="RING-type domain-containing protein" evidence="11">
    <location>
        <begin position="22"/>
        <end position="449"/>
    </location>
</feature>
<dbReference type="Pfam" id="PF13639">
    <property type="entry name" value="zf-RING_2"/>
    <property type="match status" value="1"/>
</dbReference>
<organism evidence="13 14">
    <name type="scientific">Lipomyces starkeyi NRRL Y-11557</name>
    <dbReference type="NCBI Taxonomy" id="675824"/>
    <lineage>
        <taxon>Eukaryota</taxon>
        <taxon>Fungi</taxon>
        <taxon>Dikarya</taxon>
        <taxon>Ascomycota</taxon>
        <taxon>Saccharomycotina</taxon>
        <taxon>Lipomycetes</taxon>
        <taxon>Lipomycetales</taxon>
        <taxon>Lipomycetaceae</taxon>
        <taxon>Lipomyces</taxon>
    </lineage>
</organism>
<dbReference type="InterPro" id="IPR051834">
    <property type="entry name" value="RING_finger_E3_ligase"/>
</dbReference>
<dbReference type="Gene3D" id="3.30.40.10">
    <property type="entry name" value="Zinc/RING finger domain, C3HC4 (zinc finger)"/>
    <property type="match status" value="1"/>
</dbReference>
<evidence type="ECO:0000256" key="8">
    <source>
        <dbReference type="PROSITE-ProRule" id="PRU00175"/>
    </source>
</evidence>
<evidence type="ECO:0000313" key="13">
    <source>
        <dbReference type="EMBL" id="ODQ74886.1"/>
    </source>
</evidence>
<dbReference type="GO" id="GO:0005634">
    <property type="term" value="C:nucleus"/>
    <property type="evidence" value="ECO:0007669"/>
    <property type="project" value="TreeGrafter"/>
</dbReference>
<proteinExistence type="predicted"/>
<dbReference type="SUPFAM" id="SSF57850">
    <property type="entry name" value="RING/U-box"/>
    <property type="match status" value="1"/>
</dbReference>
<dbReference type="InterPro" id="IPR046450">
    <property type="entry name" value="PA_dom_sf"/>
</dbReference>
<dbReference type="STRING" id="675824.A0A1E3QB44"/>
<keyword evidence="14" id="KW-1185">Reference proteome</keyword>
<dbReference type="GO" id="GO:0016020">
    <property type="term" value="C:membrane"/>
    <property type="evidence" value="ECO:0007669"/>
    <property type="project" value="UniProtKB-SubCell"/>
</dbReference>
<reference evidence="13 14" key="1">
    <citation type="journal article" date="2016" name="Proc. Natl. Acad. Sci. U.S.A.">
        <title>Comparative genomics of biotechnologically important yeasts.</title>
        <authorList>
            <person name="Riley R."/>
            <person name="Haridas S."/>
            <person name="Wolfe K.H."/>
            <person name="Lopes M.R."/>
            <person name="Hittinger C.T."/>
            <person name="Goeker M."/>
            <person name="Salamov A.A."/>
            <person name="Wisecaver J.H."/>
            <person name="Long T.M."/>
            <person name="Calvey C.H."/>
            <person name="Aerts A.L."/>
            <person name="Barry K.W."/>
            <person name="Choi C."/>
            <person name="Clum A."/>
            <person name="Coughlan A.Y."/>
            <person name="Deshpande S."/>
            <person name="Douglass A.P."/>
            <person name="Hanson S.J."/>
            <person name="Klenk H.-P."/>
            <person name="LaButti K.M."/>
            <person name="Lapidus A."/>
            <person name="Lindquist E.A."/>
            <person name="Lipzen A.M."/>
            <person name="Meier-Kolthoff J.P."/>
            <person name="Ohm R.A."/>
            <person name="Otillar R.P."/>
            <person name="Pangilinan J.L."/>
            <person name="Peng Y."/>
            <person name="Rokas A."/>
            <person name="Rosa C.A."/>
            <person name="Scheuner C."/>
            <person name="Sibirny A.A."/>
            <person name="Slot J.C."/>
            <person name="Stielow J.B."/>
            <person name="Sun H."/>
            <person name="Kurtzman C.P."/>
            <person name="Blackwell M."/>
            <person name="Grigoriev I.V."/>
            <person name="Jeffries T.W."/>
        </authorList>
    </citation>
    <scope>NUCLEOTIDE SEQUENCE [LARGE SCALE GENOMIC DNA]</scope>
    <source>
        <strain evidence="13 14">NRRL Y-11557</strain>
    </source>
</reference>
<dbReference type="AlphaFoldDB" id="A0A1E3QB44"/>
<protein>
    <recommendedName>
        <fullName evidence="12">RING-type domain-containing protein</fullName>
    </recommendedName>
</protein>
<dbReference type="EMBL" id="KV454291">
    <property type="protein sequence ID" value="ODQ74886.1"/>
    <property type="molecule type" value="Genomic_DNA"/>
</dbReference>
<dbReference type="SMART" id="SM00184">
    <property type="entry name" value="RING"/>
    <property type="match status" value="1"/>
</dbReference>